<dbReference type="AlphaFoldDB" id="A0A1X9LJV6"/>
<dbReference type="InterPro" id="IPR021421">
    <property type="entry name" value="DUF3071"/>
</dbReference>
<dbReference type="EMBL" id="CP020715">
    <property type="protein sequence ID" value="ARJ05464.1"/>
    <property type="molecule type" value="Genomic_DNA"/>
</dbReference>
<feature type="region of interest" description="Disordered" evidence="1">
    <location>
        <begin position="234"/>
        <end position="271"/>
    </location>
</feature>
<gene>
    <name evidence="2" type="ORF">B5808_09690</name>
</gene>
<reference evidence="2 3" key="1">
    <citation type="submission" date="2017-04" db="EMBL/GenBank/DDBJ databases">
        <authorList>
            <person name="Afonso C.L."/>
            <person name="Miller P.J."/>
            <person name="Scott M.A."/>
            <person name="Spackman E."/>
            <person name="Goraichik I."/>
            <person name="Dimitrov K.M."/>
            <person name="Suarez D.L."/>
            <person name="Swayne D.E."/>
        </authorList>
    </citation>
    <scope>NUCLEOTIDE SEQUENCE [LARGE SCALE GENOMIC DNA]</scope>
    <source>
        <strain evidence="3">XA(T)</strain>
    </source>
</reference>
<accession>A0A1X9LJV6</accession>
<dbReference type="NCBIfam" id="NF040712">
    <property type="entry name" value="SepH"/>
    <property type="match status" value="1"/>
</dbReference>
<protein>
    <submittedName>
        <fullName evidence="2">Uncharacterized protein</fullName>
    </submittedName>
</protein>
<dbReference type="Proteomes" id="UP000192775">
    <property type="component" value="Chromosome"/>
</dbReference>
<dbReference type="Pfam" id="PF11268">
    <property type="entry name" value="DUF3071"/>
    <property type="match status" value="1"/>
</dbReference>
<name>A0A1X9LJV6_9MICO</name>
<dbReference type="STRING" id="1619308.B5808_09690"/>
<organism evidence="2 3">
    <name type="scientific">Cnuibacter physcomitrellae</name>
    <dbReference type="NCBI Taxonomy" id="1619308"/>
    <lineage>
        <taxon>Bacteria</taxon>
        <taxon>Bacillati</taxon>
        <taxon>Actinomycetota</taxon>
        <taxon>Actinomycetes</taxon>
        <taxon>Micrococcales</taxon>
        <taxon>Microbacteriaceae</taxon>
        <taxon>Cnuibacter</taxon>
    </lineage>
</organism>
<dbReference type="RefSeq" id="WP_085019602.1">
    <property type="nucleotide sequence ID" value="NZ_BMHD01000001.1"/>
</dbReference>
<proteinExistence type="predicted"/>
<evidence type="ECO:0000313" key="3">
    <source>
        <dbReference type="Proteomes" id="UP000192775"/>
    </source>
</evidence>
<keyword evidence="3" id="KW-1185">Reference proteome</keyword>
<evidence type="ECO:0000256" key="1">
    <source>
        <dbReference type="SAM" id="MobiDB-lite"/>
    </source>
</evidence>
<sequence length="364" mass="39478">MQELTVIGVENGALVVASDAGERFRIVIDDVLQSRMRQSLASAAGGKKVSPREIQTHIRAGLSASEVAELTGAALEYVERFEGPVLAERQFMVDSALRVPVQPTGPADPLGEEPLSTFGEAIEGRLESLSATDVRWASWKDEEGWTVKLTFTASQIDHDARWQFDPKRHSLSPLNNEATTLSRHGELTEGLIPRLRAVGPDAPADERFDSGVFEPAEPAGPQVTVEIIAEPVQQAQPTAQVRTLRPESSRAVDAAAVNRAPDTADTNDHNQTADLLEALRRRRGERASAPVEPPQDDDQRPLVDPAPLTRPEEIDTPLAGLEAEIVTTAKPSAPQKTGPVKRQRAAMPTWDEIVFGARSEDDPA</sequence>
<dbReference type="KEGG" id="cphy:B5808_09690"/>
<feature type="region of interest" description="Disordered" evidence="1">
    <location>
        <begin position="283"/>
        <end position="349"/>
    </location>
</feature>
<dbReference type="InterPro" id="IPR047682">
    <property type="entry name" value="SepH-like"/>
</dbReference>
<evidence type="ECO:0000313" key="2">
    <source>
        <dbReference type="EMBL" id="ARJ05464.1"/>
    </source>
</evidence>